<proteinExistence type="predicted"/>
<name>A0AAW4IRJ9_9GAMM</name>
<evidence type="ECO:0000313" key="1">
    <source>
        <dbReference type="EMBL" id="MBO1516316.1"/>
    </source>
</evidence>
<dbReference type="InterPro" id="IPR021242">
    <property type="entry name" value="DUF2799"/>
</dbReference>
<sequence>MNYLLQQNSSSTASRRKVATLASDIQTSRHGIQKSRASLSLATIGTAVLLLSGCATTQSLTPQQCQASNWQEVGYADGIRGRSGAYFGHYTNQCASIGGAMPNRIQWEQGRQQGLKTYCTELNAYKLGREGYDWQPVCPLEGIEKLEEAYSQGRYYYIRQRDLDYLRTPYPFGYGSGRLGYGYRPFGYAW</sequence>
<organism evidence="1 2">
    <name type="scientific">Psychrobacter halodurans</name>
    <dbReference type="NCBI Taxonomy" id="2818439"/>
    <lineage>
        <taxon>Bacteria</taxon>
        <taxon>Pseudomonadati</taxon>
        <taxon>Pseudomonadota</taxon>
        <taxon>Gammaproteobacteria</taxon>
        <taxon>Moraxellales</taxon>
        <taxon>Moraxellaceae</taxon>
        <taxon>Psychrobacter</taxon>
    </lineage>
</organism>
<dbReference type="RefSeq" id="WP_207969172.1">
    <property type="nucleotide sequence ID" value="NZ_JAGBKN010000004.1"/>
</dbReference>
<dbReference type="EMBL" id="JAGBKN010000004">
    <property type="protein sequence ID" value="MBO1516316.1"/>
    <property type="molecule type" value="Genomic_DNA"/>
</dbReference>
<reference evidence="1 2" key="1">
    <citation type="submission" date="2021-03" db="EMBL/GenBank/DDBJ databases">
        <authorList>
            <person name="Shang D.-D."/>
            <person name="Du Z.-J."/>
            <person name="Chen G.-J."/>
        </authorList>
    </citation>
    <scope>NUCLEOTIDE SEQUENCE [LARGE SCALE GENOMIC DNA]</scope>
    <source>
        <strain evidence="1 2">F2608</strain>
    </source>
</reference>
<gene>
    <name evidence="1" type="ORF">J3491_03070</name>
</gene>
<evidence type="ECO:0000313" key="2">
    <source>
        <dbReference type="Proteomes" id="UP000664161"/>
    </source>
</evidence>
<dbReference type="Proteomes" id="UP000664161">
    <property type="component" value="Unassembled WGS sequence"/>
</dbReference>
<comment type="caution">
    <text evidence="1">The sequence shown here is derived from an EMBL/GenBank/DDBJ whole genome shotgun (WGS) entry which is preliminary data.</text>
</comment>
<protein>
    <submittedName>
        <fullName evidence="1">DUF2799 domain-containing protein</fullName>
    </submittedName>
</protein>
<dbReference type="AlphaFoldDB" id="A0AAW4IRJ9"/>
<accession>A0AAW4IRJ9</accession>
<dbReference type="Pfam" id="PF10973">
    <property type="entry name" value="DUF2799"/>
    <property type="match status" value="1"/>
</dbReference>
<keyword evidence="2" id="KW-1185">Reference proteome</keyword>